<evidence type="ECO:0000313" key="3">
    <source>
        <dbReference type="Proteomes" id="UP001444071"/>
    </source>
</evidence>
<protein>
    <submittedName>
        <fullName evidence="2">Uncharacterized protein</fullName>
    </submittedName>
</protein>
<proteinExistence type="predicted"/>
<sequence>MWFGVSLPPSAQPGSKTTGSKKGNCKKNKLTLKEGFGTPENHSENHDLYMEKTWNTGEPSQEWLDYQNYSKSSPTTNPGGHRKTPKALQTSGKVRGHDSAIRKRDWAKMASMGTFQGQNHC</sequence>
<feature type="region of interest" description="Disordered" evidence="1">
    <location>
        <begin position="1"/>
        <end position="44"/>
    </location>
</feature>
<dbReference type="EMBL" id="JAHRIM010040041">
    <property type="protein sequence ID" value="MEQ2266229.1"/>
    <property type="molecule type" value="Genomic_DNA"/>
</dbReference>
<evidence type="ECO:0000313" key="2">
    <source>
        <dbReference type="EMBL" id="MEQ2266229.1"/>
    </source>
</evidence>
<evidence type="ECO:0000256" key="1">
    <source>
        <dbReference type="SAM" id="MobiDB-lite"/>
    </source>
</evidence>
<keyword evidence="3" id="KW-1185">Reference proteome</keyword>
<feature type="region of interest" description="Disordered" evidence="1">
    <location>
        <begin position="65"/>
        <end position="100"/>
    </location>
</feature>
<feature type="compositionally biased region" description="Polar residues" evidence="1">
    <location>
        <begin position="67"/>
        <end position="78"/>
    </location>
</feature>
<name>A0ABV0WAK5_9TELE</name>
<feature type="compositionally biased region" description="Polar residues" evidence="1">
    <location>
        <begin position="12"/>
        <end position="21"/>
    </location>
</feature>
<organism evidence="2 3">
    <name type="scientific">Xenotaenia resolanae</name>
    <dbReference type="NCBI Taxonomy" id="208358"/>
    <lineage>
        <taxon>Eukaryota</taxon>
        <taxon>Metazoa</taxon>
        <taxon>Chordata</taxon>
        <taxon>Craniata</taxon>
        <taxon>Vertebrata</taxon>
        <taxon>Euteleostomi</taxon>
        <taxon>Actinopterygii</taxon>
        <taxon>Neopterygii</taxon>
        <taxon>Teleostei</taxon>
        <taxon>Neoteleostei</taxon>
        <taxon>Acanthomorphata</taxon>
        <taxon>Ovalentaria</taxon>
        <taxon>Atherinomorphae</taxon>
        <taxon>Cyprinodontiformes</taxon>
        <taxon>Goodeidae</taxon>
        <taxon>Xenotaenia</taxon>
    </lineage>
</organism>
<accession>A0ABV0WAK5</accession>
<dbReference type="Proteomes" id="UP001444071">
    <property type="component" value="Unassembled WGS sequence"/>
</dbReference>
<reference evidence="2 3" key="1">
    <citation type="submission" date="2021-06" db="EMBL/GenBank/DDBJ databases">
        <authorList>
            <person name="Palmer J.M."/>
        </authorList>
    </citation>
    <scope>NUCLEOTIDE SEQUENCE [LARGE SCALE GENOMIC DNA]</scope>
    <source>
        <strain evidence="2 3">XR_2019</strain>
        <tissue evidence="2">Muscle</tissue>
    </source>
</reference>
<gene>
    <name evidence="2" type="ORF">XENORESO_013451</name>
</gene>
<comment type="caution">
    <text evidence="2">The sequence shown here is derived from an EMBL/GenBank/DDBJ whole genome shotgun (WGS) entry which is preliminary data.</text>
</comment>